<comment type="similarity">
    <text evidence="2">Belongs to the outer membrane factor (OMF) (TC 1.B.17) family.</text>
</comment>
<keyword evidence="3" id="KW-0813">Transport</keyword>
<protein>
    <submittedName>
        <fullName evidence="8">Outer membrane efflux protein</fullName>
    </submittedName>
</protein>
<accession>A0ABM9WXT3</accession>
<proteinExistence type="inferred from homology"/>
<name>A0ABM9WXT3_VIBAE</name>
<sequence>MSGEQSFTAHIRSKLVTSPAPSTNITGRILLSNFPSYLTPSYESFILELILYDKAAIMKKTGKFWILGLLSSSISLACHAAPITFDTAWQLLLENNYSLKAQRSNVENYQYQESATSNLNLPQVTIGANYTRLDTDITLSGKQILDSTGTHINVPPAFQPIFGALANTTSTISERDIFSSSIRAIWPIFTGGRISAAQSAAEGKTDEAKSQLLMEQQARFEDLSKYYFSVVLAKEVLATRQAVEAGLKKHRDFAIKLEEQGQIAHVERLQAEASLDKASVETRKAASDLSIAQAALGKLLAQDDAVEPAESLFINDSLPPLTAFVDQTLLTYPGLDLLSAKHKQASSLIKAEKGKYYPEVYLYGDYSLYEDDSLASQMKPDWLVGVGVSIPLIESTGRSEKVKAAQSVVSQVDSLKSQAKQDLSLLVQKTYLEAQQAIDEVQGLESSIELANENLRLREKAFTQGLSSSLDVVDAQLYVASIETQRSAARFRYLISLTKLLALSSEMNSFEQYQNTAYIPASTSKEVK</sequence>
<dbReference type="InterPro" id="IPR051906">
    <property type="entry name" value="TolC-like"/>
</dbReference>
<dbReference type="Proteomes" id="UP000242664">
    <property type="component" value="Unassembled WGS sequence"/>
</dbReference>
<comment type="subcellular location">
    <subcellularLocation>
        <location evidence="1">Cell outer membrane</location>
    </subcellularLocation>
</comment>
<organism evidence="8 9">
    <name type="scientific">Vibrio antiquarius (strain Ex25)</name>
    <dbReference type="NCBI Taxonomy" id="150340"/>
    <lineage>
        <taxon>Bacteria</taxon>
        <taxon>Pseudomonadati</taxon>
        <taxon>Pseudomonadota</taxon>
        <taxon>Gammaproteobacteria</taxon>
        <taxon>Vibrionales</taxon>
        <taxon>Vibrionaceae</taxon>
        <taxon>Vibrio</taxon>
        <taxon>Vibrio diabolicus subgroup</taxon>
    </lineage>
</organism>
<reference evidence="9" key="1">
    <citation type="submission" date="2006-10" db="EMBL/GenBank/DDBJ databases">
        <authorList>
            <person name="Heidelberg J."/>
            <person name="Sebastian Y."/>
        </authorList>
    </citation>
    <scope>NUCLEOTIDE SEQUENCE [LARGE SCALE GENOMIC DNA]</scope>
    <source>
        <strain evidence="9">EX25</strain>
    </source>
</reference>
<evidence type="ECO:0000256" key="4">
    <source>
        <dbReference type="ARBA" id="ARBA00022452"/>
    </source>
</evidence>
<dbReference type="SUPFAM" id="SSF56954">
    <property type="entry name" value="Outer membrane efflux proteins (OEP)"/>
    <property type="match status" value="1"/>
</dbReference>
<dbReference type="Gene3D" id="1.20.1600.10">
    <property type="entry name" value="Outer membrane efflux proteins (OEP)"/>
    <property type="match status" value="1"/>
</dbReference>
<dbReference type="PANTHER" id="PTHR30026:SF5">
    <property type="entry name" value="ABC-TYPE EFFLUX SYSTEM SECRETIN COMPONENT"/>
    <property type="match status" value="1"/>
</dbReference>
<evidence type="ECO:0000313" key="8">
    <source>
        <dbReference type="EMBL" id="EDN58117.1"/>
    </source>
</evidence>
<evidence type="ECO:0000256" key="1">
    <source>
        <dbReference type="ARBA" id="ARBA00004442"/>
    </source>
</evidence>
<keyword evidence="5" id="KW-0812">Transmembrane</keyword>
<keyword evidence="9" id="KW-1185">Reference proteome</keyword>
<dbReference type="EMBL" id="DS267811">
    <property type="protein sequence ID" value="EDN58117.1"/>
    <property type="molecule type" value="Genomic_DNA"/>
</dbReference>
<dbReference type="InterPro" id="IPR003423">
    <property type="entry name" value="OMP_efflux"/>
</dbReference>
<evidence type="ECO:0000256" key="6">
    <source>
        <dbReference type="ARBA" id="ARBA00023136"/>
    </source>
</evidence>
<keyword evidence="4" id="KW-1134">Transmembrane beta strand</keyword>
<evidence type="ECO:0000256" key="5">
    <source>
        <dbReference type="ARBA" id="ARBA00022692"/>
    </source>
</evidence>
<evidence type="ECO:0000256" key="3">
    <source>
        <dbReference type="ARBA" id="ARBA00022448"/>
    </source>
</evidence>
<keyword evidence="7" id="KW-0998">Cell outer membrane</keyword>
<dbReference type="Pfam" id="PF02321">
    <property type="entry name" value="OEP"/>
    <property type="match status" value="2"/>
</dbReference>
<evidence type="ECO:0000256" key="2">
    <source>
        <dbReference type="ARBA" id="ARBA00007613"/>
    </source>
</evidence>
<dbReference type="PANTHER" id="PTHR30026">
    <property type="entry name" value="OUTER MEMBRANE PROTEIN TOLC"/>
    <property type="match status" value="1"/>
</dbReference>
<gene>
    <name evidence="8" type="ORF">VEx25_B0178</name>
</gene>
<keyword evidence="6" id="KW-0472">Membrane</keyword>
<evidence type="ECO:0000313" key="9">
    <source>
        <dbReference type="Proteomes" id="UP000242664"/>
    </source>
</evidence>
<evidence type="ECO:0000256" key="7">
    <source>
        <dbReference type="ARBA" id="ARBA00023237"/>
    </source>
</evidence>